<keyword evidence="3" id="KW-0539">Nucleus</keyword>
<feature type="compositionally biased region" description="Acidic residues" evidence="4">
    <location>
        <begin position="171"/>
        <end position="183"/>
    </location>
</feature>
<dbReference type="GO" id="GO:0005634">
    <property type="term" value="C:nucleus"/>
    <property type="evidence" value="ECO:0007669"/>
    <property type="project" value="UniProtKB-SubCell"/>
</dbReference>
<organism evidence="6 7">
    <name type="scientific">Clohesyomyces aquaticus</name>
    <dbReference type="NCBI Taxonomy" id="1231657"/>
    <lineage>
        <taxon>Eukaryota</taxon>
        <taxon>Fungi</taxon>
        <taxon>Dikarya</taxon>
        <taxon>Ascomycota</taxon>
        <taxon>Pezizomycotina</taxon>
        <taxon>Dothideomycetes</taxon>
        <taxon>Pleosporomycetidae</taxon>
        <taxon>Pleosporales</taxon>
        <taxon>Lindgomycetaceae</taxon>
        <taxon>Clohesyomyces</taxon>
    </lineage>
</organism>
<dbReference type="PROSITE" id="PS50172">
    <property type="entry name" value="BRCT"/>
    <property type="match status" value="1"/>
</dbReference>
<feature type="compositionally biased region" description="Basic and acidic residues" evidence="4">
    <location>
        <begin position="269"/>
        <end position="283"/>
    </location>
</feature>
<keyword evidence="7" id="KW-1185">Reference proteome</keyword>
<feature type="compositionally biased region" description="Acidic residues" evidence="4">
    <location>
        <begin position="143"/>
        <end position="155"/>
    </location>
</feature>
<feature type="compositionally biased region" description="Basic and acidic residues" evidence="4">
    <location>
        <begin position="292"/>
        <end position="306"/>
    </location>
</feature>
<comment type="subcellular location">
    <subcellularLocation>
        <location evidence="1">Nucleus</location>
    </subcellularLocation>
</comment>
<dbReference type="CDD" id="cd17744">
    <property type="entry name" value="BRCT_MDC1_rpt1"/>
    <property type="match status" value="1"/>
</dbReference>
<proteinExistence type="predicted"/>
<gene>
    <name evidence="6" type="ORF">BCR34DRAFT_585818</name>
</gene>
<protein>
    <recommendedName>
        <fullName evidence="5">BRCT domain-containing protein</fullName>
    </recommendedName>
</protein>
<dbReference type="STRING" id="1231657.A0A1Y1ZW27"/>
<feature type="compositionally biased region" description="Polar residues" evidence="4">
    <location>
        <begin position="382"/>
        <end position="391"/>
    </location>
</feature>
<dbReference type="InterPro" id="IPR001357">
    <property type="entry name" value="BRCT_dom"/>
</dbReference>
<dbReference type="InterPro" id="IPR036420">
    <property type="entry name" value="BRCT_dom_sf"/>
</dbReference>
<keyword evidence="2" id="KW-0227">DNA damage</keyword>
<feature type="region of interest" description="Disordered" evidence="4">
    <location>
        <begin position="248"/>
        <end position="433"/>
    </location>
</feature>
<evidence type="ECO:0000256" key="1">
    <source>
        <dbReference type="ARBA" id="ARBA00004123"/>
    </source>
</evidence>
<dbReference type="Gene3D" id="3.40.50.10190">
    <property type="entry name" value="BRCT domain"/>
    <property type="match status" value="2"/>
</dbReference>
<dbReference type="SMART" id="SM00292">
    <property type="entry name" value="BRCT"/>
    <property type="match status" value="2"/>
</dbReference>
<evidence type="ECO:0000313" key="7">
    <source>
        <dbReference type="Proteomes" id="UP000193144"/>
    </source>
</evidence>
<dbReference type="InterPro" id="IPR051579">
    <property type="entry name" value="DDR_Transcriptional_Reg"/>
</dbReference>
<dbReference type="PANTHER" id="PTHR23196:SF1">
    <property type="entry name" value="PAX-INTERACTING PROTEIN 1"/>
    <property type="match status" value="1"/>
</dbReference>
<feature type="domain" description="BRCT" evidence="5">
    <location>
        <begin position="453"/>
        <end position="518"/>
    </location>
</feature>
<feature type="compositionally biased region" description="Polar residues" evidence="4">
    <location>
        <begin position="413"/>
        <end position="423"/>
    </location>
</feature>
<evidence type="ECO:0000256" key="4">
    <source>
        <dbReference type="SAM" id="MobiDB-lite"/>
    </source>
</evidence>
<evidence type="ECO:0000313" key="6">
    <source>
        <dbReference type="EMBL" id="ORY14424.1"/>
    </source>
</evidence>
<comment type="caution">
    <text evidence="6">The sequence shown here is derived from an EMBL/GenBank/DDBJ whole genome shotgun (WGS) entry which is preliminary data.</text>
</comment>
<dbReference type="GO" id="GO:0006974">
    <property type="term" value="P:DNA damage response"/>
    <property type="evidence" value="ECO:0007669"/>
    <property type="project" value="UniProtKB-KW"/>
</dbReference>
<dbReference type="PANTHER" id="PTHR23196">
    <property type="entry name" value="PAX TRANSCRIPTION ACTIVATION DOMAIN INTERACTING PROTEIN"/>
    <property type="match status" value="1"/>
</dbReference>
<sequence>MAWKLLEKTSTSQDVDEHVLTAAHQSHYLVLGPTGRLSILSATGVEGISDTLGRITIWPWGVKLEALNGDVAIQPAHPRANPSLIRPSEEEYKLKQCINNGNSRITEIIFLREGDRIYLSQTTSSLTLSYDPSEVQVNSSVTGDDEIAESEELGETAEPSKLDGPEVGSAAEEETADEEDEVDHDQTLVAVETTQVISQLSRSTPHPSAARSEIIQETPTMNRMVQATESFLKAPIDTVDPTTVENISSASPSAVDVDMDSTAPTKPTEAVKDLASDELKDGTDNVAPIQDARPKTLEGSESKVVIKDAPSPGDASMPKDKATYERESSAASEPEPQGRRTLQSVKITSSKRVAKRASPDEESTASTPVRPNKRAKKELGGTQDSLESYNIVSAKKPVAKRKGRASTDEDESTINLTGSQKSGTADDAYKGPKPRIALSNSTIDDSNHVFKNFKRLGGTKVNNVKAGDCNLLCVRKGTLNRTSKVLQSIALGIPIVTDDWLFDSVKKGRLFELEPYMPSVPAFEKDLNFKLATVWSKPQPDLLTGKVVYFTPALKKVYSSFKDMEEVCKAVGARRAISKPGKELKNSDDTVVMAKDEQDEDLAVLTQNGHTCYSKDLITIGIMRGDIDLESAEFKITPEVGKTKKKGRPRKS</sequence>
<dbReference type="Proteomes" id="UP000193144">
    <property type="component" value="Unassembled WGS sequence"/>
</dbReference>
<dbReference type="EMBL" id="MCFA01000033">
    <property type="protein sequence ID" value="ORY14424.1"/>
    <property type="molecule type" value="Genomic_DNA"/>
</dbReference>
<reference evidence="6 7" key="1">
    <citation type="submission" date="2016-07" db="EMBL/GenBank/DDBJ databases">
        <title>Pervasive Adenine N6-methylation of Active Genes in Fungi.</title>
        <authorList>
            <consortium name="DOE Joint Genome Institute"/>
            <person name="Mondo S.J."/>
            <person name="Dannebaum R.O."/>
            <person name="Kuo R.C."/>
            <person name="Labutti K."/>
            <person name="Haridas S."/>
            <person name="Kuo A."/>
            <person name="Salamov A."/>
            <person name="Ahrendt S.R."/>
            <person name="Lipzen A."/>
            <person name="Sullivan W."/>
            <person name="Andreopoulos W.B."/>
            <person name="Clum A."/>
            <person name="Lindquist E."/>
            <person name="Daum C."/>
            <person name="Ramamoorthy G.K."/>
            <person name="Gryganskyi A."/>
            <person name="Culley D."/>
            <person name="Magnuson J.K."/>
            <person name="James T.Y."/>
            <person name="O'Malley M.A."/>
            <person name="Stajich J.E."/>
            <person name="Spatafora J.W."/>
            <person name="Visel A."/>
            <person name="Grigoriev I.V."/>
        </authorList>
    </citation>
    <scope>NUCLEOTIDE SEQUENCE [LARGE SCALE GENOMIC DNA]</scope>
    <source>
        <strain evidence="6 7">CBS 115471</strain>
    </source>
</reference>
<feature type="compositionally biased region" description="Basic and acidic residues" evidence="4">
    <location>
        <begin position="317"/>
        <end position="328"/>
    </location>
</feature>
<evidence type="ECO:0000256" key="3">
    <source>
        <dbReference type="ARBA" id="ARBA00023242"/>
    </source>
</evidence>
<dbReference type="SUPFAM" id="SSF52113">
    <property type="entry name" value="BRCT domain"/>
    <property type="match status" value="1"/>
</dbReference>
<feature type="compositionally biased region" description="Polar residues" evidence="4">
    <location>
        <begin position="340"/>
        <end position="351"/>
    </location>
</feature>
<feature type="region of interest" description="Disordered" evidence="4">
    <location>
        <begin position="135"/>
        <end position="184"/>
    </location>
</feature>
<evidence type="ECO:0000259" key="5">
    <source>
        <dbReference type="PROSITE" id="PS50172"/>
    </source>
</evidence>
<accession>A0A1Y1ZW27</accession>
<dbReference type="AlphaFoldDB" id="A0A1Y1ZW27"/>
<dbReference type="OrthoDB" id="342264at2759"/>
<evidence type="ECO:0000256" key="2">
    <source>
        <dbReference type="ARBA" id="ARBA00022763"/>
    </source>
</evidence>
<name>A0A1Y1ZW27_9PLEO</name>